<feature type="region of interest" description="Disordered" evidence="1">
    <location>
        <begin position="1"/>
        <end position="253"/>
    </location>
</feature>
<feature type="compositionally biased region" description="Low complexity" evidence="1">
    <location>
        <begin position="54"/>
        <end position="64"/>
    </location>
</feature>
<feature type="compositionally biased region" description="Basic residues" evidence="1">
    <location>
        <begin position="93"/>
        <end position="107"/>
    </location>
</feature>
<evidence type="ECO:0000313" key="3">
    <source>
        <dbReference type="Proteomes" id="UP000324897"/>
    </source>
</evidence>
<dbReference type="Proteomes" id="UP000324897">
    <property type="component" value="Unassembled WGS sequence"/>
</dbReference>
<protein>
    <submittedName>
        <fullName evidence="2">Uncharacterized protein</fullName>
    </submittedName>
</protein>
<feature type="compositionally biased region" description="Pro residues" evidence="1">
    <location>
        <begin position="65"/>
        <end position="82"/>
    </location>
</feature>
<organism evidence="2 3">
    <name type="scientific">Eragrostis curvula</name>
    <name type="common">weeping love grass</name>
    <dbReference type="NCBI Taxonomy" id="38414"/>
    <lineage>
        <taxon>Eukaryota</taxon>
        <taxon>Viridiplantae</taxon>
        <taxon>Streptophyta</taxon>
        <taxon>Embryophyta</taxon>
        <taxon>Tracheophyta</taxon>
        <taxon>Spermatophyta</taxon>
        <taxon>Magnoliopsida</taxon>
        <taxon>Liliopsida</taxon>
        <taxon>Poales</taxon>
        <taxon>Poaceae</taxon>
        <taxon>PACMAD clade</taxon>
        <taxon>Chloridoideae</taxon>
        <taxon>Eragrostideae</taxon>
        <taxon>Eragrostidinae</taxon>
        <taxon>Eragrostis</taxon>
    </lineage>
</organism>
<feature type="compositionally biased region" description="Low complexity" evidence="1">
    <location>
        <begin position="1"/>
        <end position="15"/>
    </location>
</feature>
<name>A0A5J9UBX4_9POAL</name>
<accession>A0A5J9UBX4</accession>
<feature type="compositionally biased region" description="Low complexity" evidence="1">
    <location>
        <begin position="114"/>
        <end position="125"/>
    </location>
</feature>
<evidence type="ECO:0000256" key="1">
    <source>
        <dbReference type="SAM" id="MobiDB-lite"/>
    </source>
</evidence>
<dbReference type="EMBL" id="RWGY01000026">
    <property type="protein sequence ID" value="TVU21173.1"/>
    <property type="molecule type" value="Genomic_DNA"/>
</dbReference>
<feature type="compositionally biased region" description="Polar residues" evidence="1">
    <location>
        <begin position="226"/>
        <end position="243"/>
    </location>
</feature>
<proteinExistence type="predicted"/>
<sequence length="253" mass="26699">LRARASSSTHSLSLSIVPPAPRSPPSPAAPAILPRCPPSAAPASLRRARRVRLARLPPSSAAPAALPPPPRPPSSLPRPSPPRPRRSPAPATRPHRAAPRPRHRRPRLLHDTGAPAAPSFAAPAPMRKTPDAGALPPASPDSGPARLHLLRHPQLRPRSETIPRLRYNLFPQEDEDGEGTSEVGGALGPSHQQAGYYIEAPVSSSDDSMHIPDTPINEGSNEVPETPSNEGDTEIISASSSPARNEAMASCPF</sequence>
<keyword evidence="3" id="KW-1185">Reference proteome</keyword>
<evidence type="ECO:0000313" key="2">
    <source>
        <dbReference type="EMBL" id="TVU21173.1"/>
    </source>
</evidence>
<comment type="caution">
    <text evidence="2">The sequence shown here is derived from an EMBL/GenBank/DDBJ whole genome shotgun (WGS) entry which is preliminary data.</text>
</comment>
<feature type="non-terminal residue" evidence="2">
    <location>
        <position position="1"/>
    </location>
</feature>
<feature type="compositionally biased region" description="Pro residues" evidence="1">
    <location>
        <begin position="18"/>
        <end position="28"/>
    </location>
</feature>
<reference evidence="2 3" key="1">
    <citation type="journal article" date="2019" name="Sci. Rep.">
        <title>A high-quality genome of Eragrostis curvula grass provides insights into Poaceae evolution and supports new strategies to enhance forage quality.</title>
        <authorList>
            <person name="Carballo J."/>
            <person name="Santos B.A.C.M."/>
            <person name="Zappacosta D."/>
            <person name="Garbus I."/>
            <person name="Selva J.P."/>
            <person name="Gallo C.A."/>
            <person name="Diaz A."/>
            <person name="Albertini E."/>
            <person name="Caccamo M."/>
            <person name="Echenique V."/>
        </authorList>
    </citation>
    <scope>NUCLEOTIDE SEQUENCE [LARGE SCALE GENOMIC DNA]</scope>
    <source>
        <strain evidence="3">cv. Victoria</strain>
        <tissue evidence="2">Leaf</tissue>
    </source>
</reference>
<gene>
    <name evidence="2" type="ORF">EJB05_30797</name>
</gene>
<dbReference type="AlphaFoldDB" id="A0A5J9UBX4"/>